<keyword evidence="2" id="KW-1185">Reference proteome</keyword>
<reference evidence="1 2" key="1">
    <citation type="submission" date="2018-01" db="EMBL/GenBank/DDBJ databases">
        <title>Complete genome sequence of Streptomyces lunaelactis MM109T, a Ferroverdin A producer isolated from cave moonmilk deposits.</title>
        <authorList>
            <person name="Naome A."/>
            <person name="Martinet L."/>
            <person name="Maciejewska M."/>
            <person name="Anderssen S."/>
            <person name="Adam D."/>
            <person name="Tenconi E."/>
            <person name="Deflandre B."/>
            <person name="Arguelles-Arias A."/>
            <person name="Calusinska M."/>
            <person name="Copieters W."/>
            <person name="Karim L."/>
            <person name="Hanikenne M."/>
            <person name="Baurain D."/>
            <person name="van Wezel G."/>
            <person name="Smargiasso N."/>
            <person name="de Pauw E."/>
            <person name="Delfosse P."/>
            <person name="Rigali S."/>
        </authorList>
    </citation>
    <scope>NUCLEOTIDE SEQUENCE [LARGE SCALE GENOMIC DNA]</scope>
    <source>
        <strain evidence="1 2">MM109</strain>
    </source>
</reference>
<dbReference type="AlphaFoldDB" id="A0A2R4T1B6"/>
<organism evidence="1 2">
    <name type="scientific">Streptomyces lunaelactis</name>
    <dbReference type="NCBI Taxonomy" id="1535768"/>
    <lineage>
        <taxon>Bacteria</taxon>
        <taxon>Bacillati</taxon>
        <taxon>Actinomycetota</taxon>
        <taxon>Actinomycetes</taxon>
        <taxon>Kitasatosporales</taxon>
        <taxon>Streptomycetaceae</taxon>
        <taxon>Streptomyces</taxon>
    </lineage>
</organism>
<dbReference type="KEGG" id="slk:SLUN_12470"/>
<sequence length="273" mass="27250">MSVAVQEGGCGCCGTTAAISAERSSGAISAVKARLLAGAKQLGIADSDLAGLAEVYDGGDCAAVQARMAQLVTARLTASGARLVELIEQAARLQASRPEEVAQVQGRIVELGGTVGQLQAAVARLSGSAAHGLCGQDCACVTAASAVTAPRVPAGRMALSAGAAAGGGADIVCTLDGGTDAMRDRITEWQAVIGRSTGRVPANGGVTLAFDHDSGVAVELARLAAAEFACCSFFTFTLTIGPMGMQFTVSAPDEARDVVTAVFGTATTRSGEN</sequence>
<accession>A0A2R4T1B6</accession>
<evidence type="ECO:0000313" key="2">
    <source>
        <dbReference type="Proteomes" id="UP000244201"/>
    </source>
</evidence>
<evidence type="ECO:0000313" key="1">
    <source>
        <dbReference type="EMBL" id="AVZ72884.1"/>
    </source>
</evidence>
<name>A0A2R4T1B6_9ACTN</name>
<gene>
    <name evidence="1" type="ORF">SLUN_12470</name>
</gene>
<proteinExistence type="predicted"/>
<protein>
    <submittedName>
        <fullName evidence="1">Uncharacterized protein</fullName>
    </submittedName>
</protein>
<dbReference type="Proteomes" id="UP000244201">
    <property type="component" value="Chromosome"/>
</dbReference>
<dbReference type="EMBL" id="CP026304">
    <property type="protein sequence ID" value="AVZ72884.1"/>
    <property type="molecule type" value="Genomic_DNA"/>
</dbReference>